<dbReference type="OrthoDB" id="9800855at2"/>
<dbReference type="Pfam" id="PF01149">
    <property type="entry name" value="Fapy_DNA_glyco"/>
    <property type="match status" value="1"/>
</dbReference>
<keyword evidence="13 15" id="KW-0326">Glycosidase</keyword>
<evidence type="ECO:0000256" key="10">
    <source>
        <dbReference type="ARBA" id="ARBA00023204"/>
    </source>
</evidence>
<evidence type="ECO:0000256" key="3">
    <source>
        <dbReference type="ARBA" id="ARBA00011245"/>
    </source>
</evidence>
<comment type="caution">
    <text evidence="15">Lacks conserved residue(s) required for the propagation of feature annotation.</text>
</comment>
<dbReference type="Pfam" id="PF06827">
    <property type="entry name" value="zf-FPG_IleRS"/>
    <property type="match status" value="1"/>
</dbReference>
<comment type="catalytic activity">
    <reaction evidence="1 15">
        <text>Hydrolysis of DNA containing ring-opened 7-methylguanine residues, releasing 2,6-diamino-4-hydroxy-5-(N-methyl)formamidopyrimidine.</text>
        <dbReference type="EC" id="3.2.2.23"/>
    </reaction>
</comment>
<evidence type="ECO:0000256" key="1">
    <source>
        <dbReference type="ARBA" id="ARBA00001668"/>
    </source>
</evidence>
<dbReference type="SUPFAM" id="SSF46946">
    <property type="entry name" value="S13-like H2TH domain"/>
    <property type="match status" value="1"/>
</dbReference>
<dbReference type="EMBL" id="AZHO01000006">
    <property type="protein sequence ID" value="KMT60832.1"/>
    <property type="molecule type" value="Genomic_DNA"/>
</dbReference>
<evidence type="ECO:0000256" key="7">
    <source>
        <dbReference type="ARBA" id="ARBA00022801"/>
    </source>
</evidence>
<evidence type="ECO:0000256" key="5">
    <source>
        <dbReference type="ARBA" id="ARBA00022763"/>
    </source>
</evidence>
<comment type="catalytic activity">
    <reaction evidence="14 15">
        <text>2'-deoxyribonucleotide-(2'-deoxyribose 5'-phosphate)-2'-deoxyribonucleotide-DNA = a 3'-end 2'-deoxyribonucleotide-(2,3-dehydro-2,3-deoxyribose 5'-phosphate)-DNA + a 5'-end 5'-phospho-2'-deoxyribonucleoside-DNA + H(+)</text>
        <dbReference type="Rhea" id="RHEA:66592"/>
        <dbReference type="Rhea" id="RHEA-COMP:13180"/>
        <dbReference type="Rhea" id="RHEA-COMP:16897"/>
        <dbReference type="Rhea" id="RHEA-COMP:17067"/>
        <dbReference type="ChEBI" id="CHEBI:15378"/>
        <dbReference type="ChEBI" id="CHEBI:136412"/>
        <dbReference type="ChEBI" id="CHEBI:157695"/>
        <dbReference type="ChEBI" id="CHEBI:167181"/>
        <dbReference type="EC" id="4.2.99.18"/>
    </reaction>
</comment>
<dbReference type="PROSITE" id="PS01242">
    <property type="entry name" value="ZF_FPG_1"/>
    <property type="match status" value="1"/>
</dbReference>
<keyword evidence="4 15" id="KW-0479">Metal-binding</keyword>
<feature type="binding site" evidence="15">
    <location>
        <position position="92"/>
    </location>
    <ligand>
        <name>DNA</name>
        <dbReference type="ChEBI" id="CHEBI:16991"/>
    </ligand>
</feature>
<dbReference type="PATRIC" id="fig|1430899.3.peg.537"/>
<keyword evidence="10 15" id="KW-0234">DNA repair</keyword>
<dbReference type="PANTHER" id="PTHR22993:SF9">
    <property type="entry name" value="FORMAMIDOPYRIMIDINE-DNA GLYCOSYLASE"/>
    <property type="match status" value="1"/>
</dbReference>
<accession>A0A0J8GDR9</accession>
<feature type="active site" description="Schiff-base intermediate with DNA" evidence="15">
    <location>
        <position position="2"/>
    </location>
</feature>
<evidence type="ECO:0000256" key="8">
    <source>
        <dbReference type="ARBA" id="ARBA00022833"/>
    </source>
</evidence>
<evidence type="ECO:0000259" key="16">
    <source>
        <dbReference type="PROSITE" id="PS51066"/>
    </source>
</evidence>
<dbReference type="NCBIfam" id="TIGR00577">
    <property type="entry name" value="fpg"/>
    <property type="match status" value="1"/>
</dbReference>
<dbReference type="FunFam" id="1.10.8.50:FF:000003">
    <property type="entry name" value="Formamidopyrimidine-DNA glycosylase"/>
    <property type="match status" value="1"/>
</dbReference>
<dbReference type="InterPro" id="IPR020629">
    <property type="entry name" value="FPG_Glyclase"/>
</dbReference>
<dbReference type="Proteomes" id="UP000052258">
    <property type="component" value="Unassembled WGS sequence"/>
</dbReference>
<dbReference type="GO" id="GO:0006284">
    <property type="term" value="P:base-excision repair"/>
    <property type="evidence" value="ECO:0007669"/>
    <property type="project" value="InterPro"/>
</dbReference>
<dbReference type="SUPFAM" id="SSF81624">
    <property type="entry name" value="N-terminal domain of MutM-like DNA repair proteins"/>
    <property type="match status" value="1"/>
</dbReference>
<comment type="caution">
    <text evidence="18">The sequence shown here is derived from an EMBL/GenBank/DDBJ whole genome shotgun (WGS) entry which is preliminary data.</text>
</comment>
<dbReference type="InterPro" id="IPR000214">
    <property type="entry name" value="Znf_DNA_glyclase/AP_lyase"/>
</dbReference>
<dbReference type="SUPFAM" id="SSF57716">
    <property type="entry name" value="Glucocorticoid receptor-like (DNA-binding domain)"/>
    <property type="match status" value="1"/>
</dbReference>
<keyword evidence="9 15" id="KW-0238">DNA-binding</keyword>
<evidence type="ECO:0000256" key="15">
    <source>
        <dbReference type="HAMAP-Rule" id="MF_00103"/>
    </source>
</evidence>
<dbReference type="InterPro" id="IPR035937">
    <property type="entry name" value="FPG_N"/>
</dbReference>
<reference evidence="18 19" key="1">
    <citation type="journal article" date="2015" name="Genome Biol. Evol.">
        <title>Comparative Genomics of Listeria Sensu Lato: Genus-Wide Differences in Evolutionary Dynamics and the Progressive Gain of Complex, Potentially Pathogenicity-Related Traits through Lateral Gene Transfer.</title>
        <authorList>
            <person name="Chiara M."/>
            <person name="Caruso M."/>
            <person name="D'Erchia A.M."/>
            <person name="Manzari C."/>
            <person name="Fraccalvieri R."/>
            <person name="Goffredo E."/>
            <person name="Latorre L."/>
            <person name="Miccolupo A."/>
            <person name="Padalino I."/>
            <person name="Santagada G."/>
            <person name="Chiocco D."/>
            <person name="Pesole G."/>
            <person name="Horner D.S."/>
            <person name="Parisi A."/>
        </authorList>
    </citation>
    <scope>NUCLEOTIDE SEQUENCE [LARGE SCALE GENOMIC DNA]</scope>
    <source>
        <strain evidence="18 19">1991</strain>
    </source>
</reference>
<evidence type="ECO:0000256" key="4">
    <source>
        <dbReference type="ARBA" id="ARBA00022723"/>
    </source>
</evidence>
<evidence type="ECO:0000256" key="6">
    <source>
        <dbReference type="ARBA" id="ARBA00022771"/>
    </source>
</evidence>
<evidence type="ECO:0000259" key="17">
    <source>
        <dbReference type="PROSITE" id="PS51068"/>
    </source>
</evidence>
<evidence type="ECO:0000256" key="14">
    <source>
        <dbReference type="ARBA" id="ARBA00044632"/>
    </source>
</evidence>
<dbReference type="EC" id="3.2.2.23" evidence="15"/>
<dbReference type="FunFam" id="3.20.190.10:FF:000001">
    <property type="entry name" value="Formamidopyrimidine-DNA glycosylase"/>
    <property type="match status" value="1"/>
</dbReference>
<proteinExistence type="inferred from homology"/>
<feature type="domain" description="Formamidopyrimidine-DNA glycosylase catalytic" evidence="17">
    <location>
        <begin position="2"/>
        <end position="114"/>
    </location>
</feature>
<keyword evidence="6 15" id="KW-0863">Zinc-finger</keyword>
<evidence type="ECO:0000256" key="12">
    <source>
        <dbReference type="ARBA" id="ARBA00023268"/>
    </source>
</evidence>
<comment type="subunit">
    <text evidence="3 15">Monomer.</text>
</comment>
<dbReference type="CDD" id="cd08966">
    <property type="entry name" value="EcFpg-like_N"/>
    <property type="match status" value="1"/>
</dbReference>
<keyword evidence="8 15" id="KW-0862">Zinc</keyword>
<dbReference type="GO" id="GO:0008270">
    <property type="term" value="F:zinc ion binding"/>
    <property type="evidence" value="ECO:0007669"/>
    <property type="project" value="UniProtKB-UniRule"/>
</dbReference>
<dbReference type="HAMAP" id="MF_00103">
    <property type="entry name" value="Fapy_DNA_glycosyl"/>
    <property type="match status" value="1"/>
</dbReference>
<dbReference type="AlphaFoldDB" id="A0A0J8GDR9"/>
<dbReference type="Gene3D" id="1.10.8.50">
    <property type="match status" value="1"/>
</dbReference>
<keyword evidence="11 15" id="KW-0456">Lyase</keyword>
<dbReference type="GO" id="GO:0003690">
    <property type="term" value="F:double-stranded DNA binding"/>
    <property type="evidence" value="ECO:0007669"/>
    <property type="project" value="UniProtKB-ARBA"/>
</dbReference>
<dbReference type="SMART" id="SM01232">
    <property type="entry name" value="H2TH"/>
    <property type="match status" value="1"/>
</dbReference>
<feature type="active site" description="Proton donor; for beta-elimination activity" evidence="15">
    <location>
        <position position="59"/>
    </location>
</feature>
<keyword evidence="7 15" id="KW-0378">Hydrolase</keyword>
<evidence type="ECO:0000256" key="2">
    <source>
        <dbReference type="ARBA" id="ARBA00009409"/>
    </source>
</evidence>
<keyword evidence="12 15" id="KW-0511">Multifunctional enzyme</keyword>
<gene>
    <name evidence="15" type="primary">mutM</name>
    <name evidence="15" type="synonym">fpg</name>
    <name evidence="18" type="ORF">X560_0523</name>
</gene>
<comment type="cofactor">
    <cofactor evidence="15">
        <name>Zn(2+)</name>
        <dbReference type="ChEBI" id="CHEBI:29105"/>
    </cofactor>
    <text evidence="15">Binds 1 zinc ion per subunit.</text>
</comment>
<dbReference type="InterPro" id="IPR010979">
    <property type="entry name" value="Ribosomal_uS13-like_H2TH"/>
</dbReference>
<comment type="similarity">
    <text evidence="2 15">Belongs to the FPG family.</text>
</comment>
<dbReference type="Gene3D" id="3.20.190.10">
    <property type="entry name" value="MutM-like, N-terminal"/>
    <property type="match status" value="1"/>
</dbReference>
<dbReference type="PROSITE" id="PS51066">
    <property type="entry name" value="ZF_FPG_2"/>
    <property type="match status" value="1"/>
</dbReference>
<dbReference type="NCBIfam" id="NF002211">
    <property type="entry name" value="PRK01103.1"/>
    <property type="match status" value="1"/>
</dbReference>
<evidence type="ECO:0000256" key="9">
    <source>
        <dbReference type="ARBA" id="ARBA00023125"/>
    </source>
</evidence>
<dbReference type="InterPro" id="IPR015887">
    <property type="entry name" value="DNA_glyclase_Znf_dom_DNA_BS"/>
</dbReference>
<dbReference type="RefSeq" id="WP_007475173.1">
    <property type="nucleotide sequence ID" value="NZ_KQ130610.1"/>
</dbReference>
<dbReference type="Pfam" id="PF06831">
    <property type="entry name" value="H2TH"/>
    <property type="match status" value="1"/>
</dbReference>
<evidence type="ECO:0000256" key="11">
    <source>
        <dbReference type="ARBA" id="ARBA00023239"/>
    </source>
</evidence>
<comment type="function">
    <text evidence="15">Involved in base excision repair of DNA damaged by oxidation or by mutagenic agents. Acts as DNA glycosylase that recognizes and removes damaged bases. Has a preference for oxidized purines, such as 7,8-dihydro-8-oxoguanine (8-oxoG). Has AP (apurinic/apyrimidinic) lyase activity and introduces nicks in the DNA strand. Cleaves the DNA backbone by beta-delta elimination to generate a single-strand break at the site of the removed base with both 3'- and 5'-phosphates.</text>
</comment>
<feature type="active site" description="Proton donor" evidence="15">
    <location>
        <position position="3"/>
    </location>
</feature>
<evidence type="ECO:0000256" key="13">
    <source>
        <dbReference type="ARBA" id="ARBA00023295"/>
    </source>
</evidence>
<dbReference type="PANTHER" id="PTHR22993">
    <property type="entry name" value="FORMAMIDOPYRIMIDINE-DNA GLYCOSYLASE"/>
    <property type="match status" value="1"/>
</dbReference>
<feature type="binding site" evidence="15">
    <location>
        <position position="111"/>
    </location>
    <ligand>
        <name>DNA</name>
        <dbReference type="ChEBI" id="CHEBI:16991"/>
    </ligand>
</feature>
<dbReference type="GO" id="GO:0034039">
    <property type="term" value="F:8-oxo-7,8-dihydroguanine DNA N-glycosylase activity"/>
    <property type="evidence" value="ECO:0007669"/>
    <property type="project" value="TreeGrafter"/>
</dbReference>
<dbReference type="InterPro" id="IPR015886">
    <property type="entry name" value="H2TH_FPG"/>
</dbReference>
<evidence type="ECO:0000313" key="19">
    <source>
        <dbReference type="Proteomes" id="UP000052258"/>
    </source>
</evidence>
<dbReference type="GO" id="GO:0140078">
    <property type="term" value="F:class I DNA-(apurinic or apyrimidinic site) endonuclease activity"/>
    <property type="evidence" value="ECO:0007669"/>
    <property type="project" value="UniProtKB-EC"/>
</dbReference>
<evidence type="ECO:0000313" key="18">
    <source>
        <dbReference type="EMBL" id="KMT60832.1"/>
    </source>
</evidence>
<name>A0A0J8GDR9_9LIST</name>
<organism evidence="18 19">
    <name type="scientific">Listeria fleischmannii 1991</name>
    <dbReference type="NCBI Taxonomy" id="1430899"/>
    <lineage>
        <taxon>Bacteria</taxon>
        <taxon>Bacillati</taxon>
        <taxon>Bacillota</taxon>
        <taxon>Bacilli</taxon>
        <taxon>Bacillales</taxon>
        <taxon>Listeriaceae</taxon>
        <taxon>Listeria</taxon>
    </lineage>
</organism>
<keyword evidence="5 15" id="KW-0227">DNA damage</keyword>
<protein>
    <recommendedName>
        <fullName evidence="15">Formamidopyrimidine-DNA glycosylase</fullName>
        <shortName evidence="15">Fapy-DNA glycosylase</shortName>
        <ecNumber evidence="15">3.2.2.23</ecNumber>
    </recommendedName>
    <alternativeName>
        <fullName evidence="15">DNA-(apurinic or apyrimidinic site) lyase MutM</fullName>
        <shortName evidence="15">AP lyase MutM</shortName>
        <ecNumber evidence="15">4.2.99.18</ecNumber>
    </alternativeName>
</protein>
<dbReference type="InterPro" id="IPR010663">
    <property type="entry name" value="Znf_FPG/IleRS"/>
</dbReference>
<dbReference type="InterPro" id="IPR012319">
    <property type="entry name" value="FPG_cat"/>
</dbReference>
<sequence>MPELPEVENVRRTLSDLVIQKEIDQVVVSVPKMIVGTEVDEFVHLLIGEKFEAVRRRGKFLIFDLTNCSILAHLRMEGKFRLHNDADEVSKHTHIIFHFTDQTELRFLDVRKFGTLELIEKHGEDKTRSIQKLGPEPLSELFLKAPFATLLKKTTRAIKTVLLDQKLVAGVGNIYADEICFRAKVMPNRSANTLTNAEITRIYEATKSIMTEAVKLGGSTIRTYVNSEGKLGQYQEKLVVYGHNGEPCPICGTEIEKMKLNGRGTHYCPKCQK</sequence>
<feature type="active site" description="Proton donor; for delta-elimination activity" evidence="15">
    <location>
        <position position="263"/>
    </location>
</feature>
<dbReference type="GO" id="GO:0003684">
    <property type="term" value="F:damaged DNA binding"/>
    <property type="evidence" value="ECO:0007669"/>
    <property type="project" value="InterPro"/>
</dbReference>
<keyword evidence="19" id="KW-1185">Reference proteome</keyword>
<dbReference type="SMART" id="SM00898">
    <property type="entry name" value="Fapy_DNA_glyco"/>
    <property type="match status" value="1"/>
</dbReference>
<dbReference type="PROSITE" id="PS51068">
    <property type="entry name" value="FPG_CAT"/>
    <property type="match status" value="1"/>
</dbReference>
<feature type="domain" description="FPG-type" evidence="16">
    <location>
        <begin position="239"/>
        <end position="273"/>
    </location>
</feature>
<dbReference type="EC" id="4.2.99.18" evidence="15"/>